<dbReference type="AlphaFoldDB" id="A0A1N6JT56"/>
<dbReference type="OrthoDB" id="661407at2"/>
<protein>
    <submittedName>
        <fullName evidence="1">DNA-directed RNA polymerase specialized sigma subunit, sigma24 family</fullName>
    </submittedName>
</protein>
<keyword evidence="1" id="KW-0804">Transcription</keyword>
<dbReference type="GO" id="GO:0000428">
    <property type="term" value="C:DNA-directed RNA polymerase complex"/>
    <property type="evidence" value="ECO:0007669"/>
    <property type="project" value="UniProtKB-KW"/>
</dbReference>
<dbReference type="Proteomes" id="UP000185003">
    <property type="component" value="Unassembled WGS sequence"/>
</dbReference>
<dbReference type="GO" id="GO:0003700">
    <property type="term" value="F:DNA-binding transcription factor activity"/>
    <property type="evidence" value="ECO:0007669"/>
    <property type="project" value="InterPro"/>
</dbReference>
<accession>A0A1N6JT56</accession>
<organism evidence="1 2">
    <name type="scientific">Chitinophaga niabensis</name>
    <dbReference type="NCBI Taxonomy" id="536979"/>
    <lineage>
        <taxon>Bacteria</taxon>
        <taxon>Pseudomonadati</taxon>
        <taxon>Bacteroidota</taxon>
        <taxon>Chitinophagia</taxon>
        <taxon>Chitinophagales</taxon>
        <taxon>Chitinophagaceae</taxon>
        <taxon>Chitinophaga</taxon>
    </lineage>
</organism>
<name>A0A1N6JT56_9BACT</name>
<proteinExistence type="predicted"/>
<evidence type="ECO:0000313" key="2">
    <source>
        <dbReference type="Proteomes" id="UP000185003"/>
    </source>
</evidence>
<dbReference type="STRING" id="536979.SAMN04488055_4380"/>
<dbReference type="InterPro" id="IPR013325">
    <property type="entry name" value="RNA_pol_sigma_r2"/>
</dbReference>
<dbReference type="InterPro" id="IPR013324">
    <property type="entry name" value="RNA_pol_sigma_r3/r4-like"/>
</dbReference>
<reference evidence="1 2" key="1">
    <citation type="submission" date="2016-11" db="EMBL/GenBank/DDBJ databases">
        <authorList>
            <person name="Jaros S."/>
            <person name="Januszkiewicz K."/>
            <person name="Wedrychowicz H."/>
        </authorList>
    </citation>
    <scope>NUCLEOTIDE SEQUENCE [LARGE SCALE GENOMIC DNA]</scope>
    <source>
        <strain evidence="1 2">DSM 24787</strain>
    </source>
</reference>
<dbReference type="SUPFAM" id="SSF88946">
    <property type="entry name" value="Sigma2 domain of RNA polymerase sigma factors"/>
    <property type="match status" value="1"/>
</dbReference>
<keyword evidence="2" id="KW-1185">Reference proteome</keyword>
<evidence type="ECO:0000313" key="1">
    <source>
        <dbReference type="EMBL" id="SIO47502.1"/>
    </source>
</evidence>
<keyword evidence="1" id="KW-0240">DNA-directed RNA polymerase</keyword>
<gene>
    <name evidence="1" type="ORF">SAMN04488055_4380</name>
</gene>
<dbReference type="SUPFAM" id="SSF88659">
    <property type="entry name" value="Sigma3 and sigma4 domains of RNA polymerase sigma factors"/>
    <property type="match status" value="1"/>
</dbReference>
<sequence length="167" mass="18941">MQRAAVYPDERILIEKIKAGDPHAKHWLYDQYAAPVYGLLLQLFPRKQDANNALVRTFVHVFKNIEEYYHSGGISLFSWIMKQARETAEAEIPYAGLTGNDISILAKSGLMQFSSTLGVECREVFNQCYCMGLSRSVVAARLGLSEQQVFLLLQQAMIAFRKFSNNN</sequence>
<dbReference type="EMBL" id="FSRA01000002">
    <property type="protein sequence ID" value="SIO47502.1"/>
    <property type="molecule type" value="Genomic_DNA"/>
</dbReference>
<dbReference type="GO" id="GO:0006352">
    <property type="term" value="P:DNA-templated transcription initiation"/>
    <property type="evidence" value="ECO:0007669"/>
    <property type="project" value="InterPro"/>
</dbReference>
<dbReference type="Gene3D" id="1.10.1740.10">
    <property type="match status" value="1"/>
</dbReference>
<dbReference type="RefSeq" id="WP_143197546.1">
    <property type="nucleotide sequence ID" value="NZ_FSRA01000002.1"/>
</dbReference>